<protein>
    <submittedName>
        <fullName evidence="1">Uncharacterized protein</fullName>
    </submittedName>
</protein>
<evidence type="ECO:0000313" key="1">
    <source>
        <dbReference type="EMBL" id="RPB04604.1"/>
    </source>
</evidence>
<reference evidence="1 2" key="1">
    <citation type="journal article" date="2018" name="Nat. Ecol. Evol.">
        <title>Pezizomycetes genomes reveal the molecular basis of ectomycorrhizal truffle lifestyle.</title>
        <authorList>
            <person name="Murat C."/>
            <person name="Payen T."/>
            <person name="Noel B."/>
            <person name="Kuo A."/>
            <person name="Morin E."/>
            <person name="Chen J."/>
            <person name="Kohler A."/>
            <person name="Krizsan K."/>
            <person name="Balestrini R."/>
            <person name="Da Silva C."/>
            <person name="Montanini B."/>
            <person name="Hainaut M."/>
            <person name="Levati E."/>
            <person name="Barry K.W."/>
            <person name="Belfiori B."/>
            <person name="Cichocki N."/>
            <person name="Clum A."/>
            <person name="Dockter R.B."/>
            <person name="Fauchery L."/>
            <person name="Guy J."/>
            <person name="Iotti M."/>
            <person name="Le Tacon F."/>
            <person name="Lindquist E.A."/>
            <person name="Lipzen A."/>
            <person name="Malagnac F."/>
            <person name="Mello A."/>
            <person name="Molinier V."/>
            <person name="Miyauchi S."/>
            <person name="Poulain J."/>
            <person name="Riccioni C."/>
            <person name="Rubini A."/>
            <person name="Sitrit Y."/>
            <person name="Splivallo R."/>
            <person name="Traeger S."/>
            <person name="Wang M."/>
            <person name="Zifcakova L."/>
            <person name="Wipf D."/>
            <person name="Zambonelli A."/>
            <person name="Paolocci F."/>
            <person name="Nowrousian M."/>
            <person name="Ottonello S."/>
            <person name="Baldrian P."/>
            <person name="Spatafora J.W."/>
            <person name="Henrissat B."/>
            <person name="Nagy L.G."/>
            <person name="Aury J.M."/>
            <person name="Wincker P."/>
            <person name="Grigoriev I.V."/>
            <person name="Bonfante P."/>
            <person name="Martin F.M."/>
        </authorList>
    </citation>
    <scope>NUCLEOTIDE SEQUENCE [LARGE SCALE GENOMIC DNA]</scope>
    <source>
        <strain evidence="1 2">120613-1</strain>
    </source>
</reference>
<dbReference type="Proteomes" id="UP000276215">
    <property type="component" value="Unassembled WGS sequence"/>
</dbReference>
<dbReference type="AlphaFoldDB" id="A0A3N4K218"/>
<name>A0A3N4K218_9PEZI</name>
<sequence length="51" mass="5390">MSPRVTVGVSEPSSTKVDGKLVFQSASCHSPLACDVDRERGVYVLGKALLV</sequence>
<evidence type="ECO:0000313" key="2">
    <source>
        <dbReference type="Proteomes" id="UP000276215"/>
    </source>
</evidence>
<accession>A0A3N4K218</accession>
<proteinExistence type="predicted"/>
<keyword evidence="2" id="KW-1185">Reference proteome</keyword>
<gene>
    <name evidence="1" type="ORF">L873DRAFT_1798926</name>
</gene>
<dbReference type="EMBL" id="ML120357">
    <property type="protein sequence ID" value="RPB04604.1"/>
    <property type="molecule type" value="Genomic_DNA"/>
</dbReference>
<organism evidence="1 2">
    <name type="scientific">Choiromyces venosus 120613-1</name>
    <dbReference type="NCBI Taxonomy" id="1336337"/>
    <lineage>
        <taxon>Eukaryota</taxon>
        <taxon>Fungi</taxon>
        <taxon>Dikarya</taxon>
        <taxon>Ascomycota</taxon>
        <taxon>Pezizomycotina</taxon>
        <taxon>Pezizomycetes</taxon>
        <taxon>Pezizales</taxon>
        <taxon>Tuberaceae</taxon>
        <taxon>Choiromyces</taxon>
    </lineage>
</organism>